<proteinExistence type="predicted"/>
<keyword evidence="3" id="KW-1185">Reference proteome</keyword>
<gene>
    <name evidence="2" type="ORF">GMARGA_LOCUS6433</name>
</gene>
<dbReference type="Proteomes" id="UP000789901">
    <property type="component" value="Unassembled WGS sequence"/>
</dbReference>
<evidence type="ECO:0000313" key="3">
    <source>
        <dbReference type="Proteomes" id="UP000789901"/>
    </source>
</evidence>
<comment type="caution">
    <text evidence="2">The sequence shown here is derived from an EMBL/GenBank/DDBJ whole genome shotgun (WGS) entry which is preliminary data.</text>
</comment>
<sequence>MCKHSSQRHETQRYSFAHKTTNYHENLKARRDKQKEWNKSLINNI</sequence>
<name>A0ABN7UJA4_GIGMA</name>
<feature type="region of interest" description="Disordered" evidence="1">
    <location>
        <begin position="1"/>
        <end position="45"/>
    </location>
</feature>
<evidence type="ECO:0000313" key="2">
    <source>
        <dbReference type="EMBL" id="CAG8591570.1"/>
    </source>
</evidence>
<reference evidence="2 3" key="1">
    <citation type="submission" date="2021-06" db="EMBL/GenBank/DDBJ databases">
        <authorList>
            <person name="Kallberg Y."/>
            <person name="Tangrot J."/>
            <person name="Rosling A."/>
        </authorList>
    </citation>
    <scope>NUCLEOTIDE SEQUENCE [LARGE SCALE GENOMIC DNA]</scope>
    <source>
        <strain evidence="2 3">120-4 pot B 10/14</strain>
    </source>
</reference>
<organism evidence="2 3">
    <name type="scientific">Gigaspora margarita</name>
    <dbReference type="NCBI Taxonomy" id="4874"/>
    <lineage>
        <taxon>Eukaryota</taxon>
        <taxon>Fungi</taxon>
        <taxon>Fungi incertae sedis</taxon>
        <taxon>Mucoromycota</taxon>
        <taxon>Glomeromycotina</taxon>
        <taxon>Glomeromycetes</taxon>
        <taxon>Diversisporales</taxon>
        <taxon>Gigasporaceae</taxon>
        <taxon>Gigaspora</taxon>
    </lineage>
</organism>
<accession>A0ABN7UJA4</accession>
<protein>
    <submittedName>
        <fullName evidence="2">31272_t:CDS:1</fullName>
    </submittedName>
</protein>
<dbReference type="EMBL" id="CAJVQB010002914">
    <property type="protein sequence ID" value="CAG8591570.1"/>
    <property type="molecule type" value="Genomic_DNA"/>
</dbReference>
<feature type="compositionally biased region" description="Basic and acidic residues" evidence="1">
    <location>
        <begin position="25"/>
        <end position="38"/>
    </location>
</feature>
<evidence type="ECO:0000256" key="1">
    <source>
        <dbReference type="SAM" id="MobiDB-lite"/>
    </source>
</evidence>